<proteinExistence type="predicted"/>
<sequence length="170" mass="18961">MNQPPQQRKLGTGMYIMAWVMMIALLGTGFQQWYEDEFNPNQQPQSQQTQGLREVVLHPNRQHHYIVSGTINQQAVVFLLDTGATHVAVPSRLAQRLQLKRGLAQQVNTANGTATAYSTEIKHLSFGNISLHNVKASINPGMNGEVVLLGMSALKQLEFTQKGELLILRQ</sequence>
<keyword evidence="1" id="KW-1133">Transmembrane helix</keyword>
<dbReference type="SUPFAM" id="SSF50630">
    <property type="entry name" value="Acid proteases"/>
    <property type="match status" value="1"/>
</dbReference>
<dbReference type="NCBIfam" id="TIGR02281">
    <property type="entry name" value="clan_AA_DTGA"/>
    <property type="match status" value="1"/>
</dbReference>
<evidence type="ECO:0000313" key="3">
    <source>
        <dbReference type="Proteomes" id="UP001069090"/>
    </source>
</evidence>
<dbReference type="RefSeq" id="WP_258332257.1">
    <property type="nucleotide sequence ID" value="NZ_JAPTGG010000010.1"/>
</dbReference>
<name>A0A9J6RPK2_9GAMM</name>
<keyword evidence="1" id="KW-0472">Membrane</keyword>
<evidence type="ECO:0000313" key="2">
    <source>
        <dbReference type="EMBL" id="MCZ0866104.1"/>
    </source>
</evidence>
<dbReference type="InterPro" id="IPR021109">
    <property type="entry name" value="Peptidase_aspartic_dom_sf"/>
</dbReference>
<reference evidence="2 3" key="1">
    <citation type="submission" date="2022-12" db="EMBL/GenBank/DDBJ databases">
        <title>Dasania phycosphaerae sp. nov., isolated from particulate material of the south coast of Korea.</title>
        <authorList>
            <person name="Jiang Y."/>
        </authorList>
    </citation>
    <scope>NUCLEOTIDE SEQUENCE [LARGE SCALE GENOMIC DNA]</scope>
    <source>
        <strain evidence="2 3">GY-19</strain>
    </source>
</reference>
<dbReference type="GO" id="GO:0004190">
    <property type="term" value="F:aspartic-type endopeptidase activity"/>
    <property type="evidence" value="ECO:0007669"/>
    <property type="project" value="InterPro"/>
</dbReference>
<accession>A0A9J6RPK2</accession>
<evidence type="ECO:0000256" key="1">
    <source>
        <dbReference type="SAM" id="Phobius"/>
    </source>
</evidence>
<feature type="transmembrane region" description="Helical" evidence="1">
    <location>
        <begin position="12"/>
        <end position="34"/>
    </location>
</feature>
<keyword evidence="3" id="KW-1185">Reference proteome</keyword>
<keyword evidence="2" id="KW-0378">Hydrolase</keyword>
<dbReference type="InterPro" id="IPR011969">
    <property type="entry name" value="Clan_AA_Asp_peptidase_C"/>
</dbReference>
<comment type="caution">
    <text evidence="2">The sequence shown here is derived from an EMBL/GenBank/DDBJ whole genome shotgun (WGS) entry which is preliminary data.</text>
</comment>
<dbReference type="EC" id="3.4.23.-" evidence="2"/>
<dbReference type="InterPro" id="IPR001969">
    <property type="entry name" value="Aspartic_peptidase_AS"/>
</dbReference>
<keyword evidence="1" id="KW-0812">Transmembrane</keyword>
<dbReference type="EMBL" id="JAPTGG010000010">
    <property type="protein sequence ID" value="MCZ0866104.1"/>
    <property type="molecule type" value="Genomic_DNA"/>
</dbReference>
<gene>
    <name evidence="2" type="ORF">O0V09_12900</name>
</gene>
<dbReference type="Pfam" id="PF13975">
    <property type="entry name" value="gag-asp_proteas"/>
    <property type="match status" value="1"/>
</dbReference>
<dbReference type="PROSITE" id="PS00141">
    <property type="entry name" value="ASP_PROTEASE"/>
    <property type="match status" value="1"/>
</dbReference>
<dbReference type="Proteomes" id="UP001069090">
    <property type="component" value="Unassembled WGS sequence"/>
</dbReference>
<dbReference type="InterPro" id="IPR034122">
    <property type="entry name" value="Retropepsin-like_bacterial"/>
</dbReference>
<dbReference type="GO" id="GO:0006508">
    <property type="term" value="P:proteolysis"/>
    <property type="evidence" value="ECO:0007669"/>
    <property type="project" value="UniProtKB-KW"/>
</dbReference>
<dbReference type="AlphaFoldDB" id="A0A9J6RPK2"/>
<dbReference type="CDD" id="cd05483">
    <property type="entry name" value="retropepsin_like_bacteria"/>
    <property type="match status" value="1"/>
</dbReference>
<organism evidence="2 3">
    <name type="scientific">Dasania phycosphaerae</name>
    <dbReference type="NCBI Taxonomy" id="2950436"/>
    <lineage>
        <taxon>Bacteria</taxon>
        <taxon>Pseudomonadati</taxon>
        <taxon>Pseudomonadota</taxon>
        <taxon>Gammaproteobacteria</taxon>
        <taxon>Cellvibrionales</taxon>
        <taxon>Spongiibacteraceae</taxon>
        <taxon>Dasania</taxon>
    </lineage>
</organism>
<protein>
    <submittedName>
        <fullName evidence="2">TIGR02281 family clan AA aspartic protease</fullName>
        <ecNumber evidence="2">3.4.23.-</ecNumber>
    </submittedName>
</protein>
<dbReference type="Gene3D" id="2.40.70.10">
    <property type="entry name" value="Acid Proteases"/>
    <property type="match status" value="1"/>
</dbReference>
<keyword evidence="2" id="KW-0645">Protease</keyword>